<evidence type="ECO:0000256" key="1">
    <source>
        <dbReference type="SAM" id="MobiDB-lite"/>
    </source>
</evidence>
<protein>
    <submittedName>
        <fullName evidence="2">Uncharacterized protein</fullName>
    </submittedName>
</protein>
<sequence>MRSREDGEQGSDRARGKLAAQADPGGTGCSSPFDLQGAFQPQRHGHQGPVLVQQRGNGSCSRIGRAIPGHQADPLSLGFSICKGEQLQEQLH</sequence>
<feature type="compositionally biased region" description="Basic and acidic residues" evidence="1">
    <location>
        <begin position="1"/>
        <end position="15"/>
    </location>
</feature>
<feature type="region of interest" description="Disordered" evidence="1">
    <location>
        <begin position="1"/>
        <end position="57"/>
    </location>
</feature>
<accession>A0ABN8ZA31</accession>
<organism evidence="2 3">
    <name type="scientific">Rangifer tarandus platyrhynchus</name>
    <name type="common">Svalbard reindeer</name>
    <dbReference type="NCBI Taxonomy" id="3082113"/>
    <lineage>
        <taxon>Eukaryota</taxon>
        <taxon>Metazoa</taxon>
        <taxon>Chordata</taxon>
        <taxon>Craniata</taxon>
        <taxon>Vertebrata</taxon>
        <taxon>Euteleostomi</taxon>
        <taxon>Mammalia</taxon>
        <taxon>Eutheria</taxon>
        <taxon>Laurasiatheria</taxon>
        <taxon>Artiodactyla</taxon>
        <taxon>Ruminantia</taxon>
        <taxon>Pecora</taxon>
        <taxon>Cervidae</taxon>
        <taxon>Odocoileinae</taxon>
        <taxon>Rangifer</taxon>
    </lineage>
</organism>
<proteinExistence type="predicted"/>
<gene>
    <name evidence="2" type="ORF">MRATA1EN1_LOCUS18435</name>
</gene>
<dbReference type="EMBL" id="OX459939">
    <property type="protein sequence ID" value="CAI9169473.1"/>
    <property type="molecule type" value="Genomic_DNA"/>
</dbReference>
<name>A0ABN8ZA31_RANTA</name>
<evidence type="ECO:0000313" key="2">
    <source>
        <dbReference type="EMBL" id="CAI9169473.1"/>
    </source>
</evidence>
<keyword evidence="3" id="KW-1185">Reference proteome</keyword>
<evidence type="ECO:0000313" key="3">
    <source>
        <dbReference type="Proteomes" id="UP001176941"/>
    </source>
</evidence>
<dbReference type="Proteomes" id="UP001176941">
    <property type="component" value="Chromosome 3"/>
</dbReference>
<reference evidence="2" key="1">
    <citation type="submission" date="2023-04" db="EMBL/GenBank/DDBJ databases">
        <authorList>
            <consortium name="ELIXIR-Norway"/>
        </authorList>
    </citation>
    <scope>NUCLEOTIDE SEQUENCE [LARGE SCALE GENOMIC DNA]</scope>
</reference>